<dbReference type="EMBL" id="JAUEPP010000006">
    <property type="protein sequence ID" value="KAK3340938.1"/>
    <property type="molecule type" value="Genomic_DNA"/>
</dbReference>
<dbReference type="AlphaFoldDB" id="A0AAE0MR75"/>
<accession>A0AAE0MR75</accession>
<dbReference type="GeneID" id="87862032"/>
<feature type="compositionally biased region" description="Basic and acidic residues" evidence="1">
    <location>
        <begin position="33"/>
        <end position="43"/>
    </location>
</feature>
<feature type="compositionally biased region" description="Polar residues" evidence="1">
    <location>
        <begin position="86"/>
        <end position="101"/>
    </location>
</feature>
<proteinExistence type="predicted"/>
<evidence type="ECO:0000313" key="2">
    <source>
        <dbReference type="EMBL" id="KAK3340938.1"/>
    </source>
</evidence>
<evidence type="ECO:0000313" key="3">
    <source>
        <dbReference type="Proteomes" id="UP001278500"/>
    </source>
</evidence>
<organism evidence="2 3">
    <name type="scientific">Neurospora tetraspora</name>
    <dbReference type="NCBI Taxonomy" id="94610"/>
    <lineage>
        <taxon>Eukaryota</taxon>
        <taxon>Fungi</taxon>
        <taxon>Dikarya</taxon>
        <taxon>Ascomycota</taxon>
        <taxon>Pezizomycotina</taxon>
        <taxon>Sordariomycetes</taxon>
        <taxon>Sordariomycetidae</taxon>
        <taxon>Sordariales</taxon>
        <taxon>Sordariaceae</taxon>
        <taxon>Neurospora</taxon>
    </lineage>
</organism>
<feature type="region of interest" description="Disordered" evidence="1">
    <location>
        <begin position="225"/>
        <end position="278"/>
    </location>
</feature>
<reference evidence="2" key="2">
    <citation type="submission" date="2023-06" db="EMBL/GenBank/DDBJ databases">
        <authorList>
            <consortium name="Lawrence Berkeley National Laboratory"/>
            <person name="Haridas S."/>
            <person name="Hensen N."/>
            <person name="Bonometti L."/>
            <person name="Westerberg I."/>
            <person name="Brannstrom I.O."/>
            <person name="Guillou S."/>
            <person name="Cros-Aarteil S."/>
            <person name="Calhoun S."/>
            <person name="Kuo A."/>
            <person name="Mondo S."/>
            <person name="Pangilinan J."/>
            <person name="Riley R."/>
            <person name="Labutti K."/>
            <person name="Andreopoulos B."/>
            <person name="Lipzen A."/>
            <person name="Chen C."/>
            <person name="Yanf M."/>
            <person name="Daum C."/>
            <person name="Ng V."/>
            <person name="Clum A."/>
            <person name="Steindorff A."/>
            <person name="Ohm R."/>
            <person name="Martin F."/>
            <person name="Silar P."/>
            <person name="Natvig D."/>
            <person name="Lalanne C."/>
            <person name="Gautier V."/>
            <person name="Ament-Velasquez S.L."/>
            <person name="Kruys A."/>
            <person name="Hutchinson M.I."/>
            <person name="Powell A.J."/>
            <person name="Barry K."/>
            <person name="Miller A.N."/>
            <person name="Grigoriev I.V."/>
            <person name="Debuchy R."/>
            <person name="Gladieux P."/>
            <person name="Thoren M.H."/>
            <person name="Johannesson H."/>
        </authorList>
    </citation>
    <scope>NUCLEOTIDE SEQUENCE</scope>
    <source>
        <strain evidence="2">CBS 560.94</strain>
    </source>
</reference>
<keyword evidence="3" id="KW-1185">Reference proteome</keyword>
<protein>
    <submittedName>
        <fullName evidence="2">Uncharacterized protein</fullName>
    </submittedName>
</protein>
<reference evidence="2" key="1">
    <citation type="journal article" date="2023" name="Mol. Phylogenet. Evol.">
        <title>Genome-scale phylogeny and comparative genomics of the fungal order Sordariales.</title>
        <authorList>
            <person name="Hensen N."/>
            <person name="Bonometti L."/>
            <person name="Westerberg I."/>
            <person name="Brannstrom I.O."/>
            <person name="Guillou S."/>
            <person name="Cros-Aarteil S."/>
            <person name="Calhoun S."/>
            <person name="Haridas S."/>
            <person name="Kuo A."/>
            <person name="Mondo S."/>
            <person name="Pangilinan J."/>
            <person name="Riley R."/>
            <person name="LaButti K."/>
            <person name="Andreopoulos B."/>
            <person name="Lipzen A."/>
            <person name="Chen C."/>
            <person name="Yan M."/>
            <person name="Daum C."/>
            <person name="Ng V."/>
            <person name="Clum A."/>
            <person name="Steindorff A."/>
            <person name="Ohm R.A."/>
            <person name="Martin F."/>
            <person name="Silar P."/>
            <person name="Natvig D.O."/>
            <person name="Lalanne C."/>
            <person name="Gautier V."/>
            <person name="Ament-Velasquez S.L."/>
            <person name="Kruys A."/>
            <person name="Hutchinson M.I."/>
            <person name="Powell A.J."/>
            <person name="Barry K."/>
            <person name="Miller A.N."/>
            <person name="Grigoriev I.V."/>
            <person name="Debuchy R."/>
            <person name="Gladieux P."/>
            <person name="Hiltunen Thoren M."/>
            <person name="Johannesson H."/>
        </authorList>
    </citation>
    <scope>NUCLEOTIDE SEQUENCE</scope>
    <source>
        <strain evidence="2">CBS 560.94</strain>
    </source>
</reference>
<feature type="compositionally biased region" description="Basic and acidic residues" evidence="1">
    <location>
        <begin position="127"/>
        <end position="137"/>
    </location>
</feature>
<name>A0AAE0MR75_9PEZI</name>
<feature type="region of interest" description="Disordered" evidence="1">
    <location>
        <begin position="433"/>
        <end position="465"/>
    </location>
</feature>
<feature type="region of interest" description="Disordered" evidence="1">
    <location>
        <begin position="1"/>
        <end position="163"/>
    </location>
</feature>
<sequence length="540" mass="58486">MAPFSLPRGSKRRVETKQSHLTSRDSLIGGGTHDAKGRTDGGKLTHQSETTYRQRTTTYGGKNTVTHSGKRNDTTSKGSKGGDGGENTNQDGKGDANNNNEAGGKTGCGKFDVFCRGNRTSGNGKNNDGDASDKGDGKEEEEDREDDGRKNSSSRPTNKPESTIMILSIPGKTSLVLVSEPTQAPTPSFTPDVSATSMGSLSLEAPSSFTTSYVPQATYPDQAISAPEEGNQESDATSVKGDWRHPDWQNLNDSSKALNHPSPVSERTETVAHSESVGSVCSYEKVDDLLQQGYQPHTPGIQIQYQQPNPVHQHCGSPVPYATFANVAYPANIVDTRNLTSATMYSHQHQQLSTSTNPSQNNSLTTTTVSNGTRQIQYVSHYDPKYLLSPCSTFEGRGKRMSDISSLSSGFGDGDIILPEQTLQPPQPAAIAYPSSPNGNTDRFSGLSTQRGGQRDTLYTESSEDSPARFRSLNSWVAQQSGRVRRGQERDEASYLASLPQLPCQPGVPGIHNPPVEQTFALMRDDEKPRPVEEIIIRMR</sequence>
<evidence type="ECO:0000256" key="1">
    <source>
        <dbReference type="SAM" id="MobiDB-lite"/>
    </source>
</evidence>
<feature type="compositionally biased region" description="Low complexity" evidence="1">
    <location>
        <begin position="50"/>
        <end position="61"/>
    </location>
</feature>
<feature type="compositionally biased region" description="Polar residues" evidence="1">
    <location>
        <begin position="435"/>
        <end position="461"/>
    </location>
</feature>
<dbReference type="RefSeq" id="XP_062679880.1">
    <property type="nucleotide sequence ID" value="XM_062824878.1"/>
</dbReference>
<comment type="caution">
    <text evidence="2">The sequence shown here is derived from an EMBL/GenBank/DDBJ whole genome shotgun (WGS) entry which is preliminary data.</text>
</comment>
<dbReference type="Proteomes" id="UP001278500">
    <property type="component" value="Unassembled WGS sequence"/>
</dbReference>
<gene>
    <name evidence="2" type="ORF">B0H65DRAFT_430385</name>
</gene>